<keyword evidence="4" id="KW-1185">Reference proteome</keyword>
<dbReference type="InterPro" id="IPR036390">
    <property type="entry name" value="WH_DNA-bd_sf"/>
</dbReference>
<proteinExistence type="predicted"/>
<accession>A0ABY2XE76</accession>
<dbReference type="InterPro" id="IPR013196">
    <property type="entry name" value="HTH_11"/>
</dbReference>
<dbReference type="Gene3D" id="1.10.10.10">
    <property type="entry name" value="Winged helix-like DNA-binding domain superfamily/Winged helix DNA-binding domain"/>
    <property type="match status" value="1"/>
</dbReference>
<dbReference type="EMBL" id="VCPC01000001">
    <property type="protein sequence ID" value="TMV14787.1"/>
    <property type="molecule type" value="Genomic_DNA"/>
</dbReference>
<evidence type="ECO:0000313" key="3">
    <source>
        <dbReference type="EMBL" id="TMV14787.1"/>
    </source>
</evidence>
<protein>
    <submittedName>
        <fullName evidence="3">HTH domain-containing protein</fullName>
    </submittedName>
</protein>
<name>A0ABY2XE76_9RHOB</name>
<comment type="caution">
    <text evidence="3">The sequence shown here is derived from an EMBL/GenBank/DDBJ whole genome shotgun (WGS) entry which is preliminary data.</text>
</comment>
<reference evidence="3 4" key="1">
    <citation type="submission" date="2019-05" db="EMBL/GenBank/DDBJ databases">
        <title>Marivita sp. nov. isolated from sea sediment.</title>
        <authorList>
            <person name="Kim W."/>
        </authorList>
    </citation>
    <scope>NUCLEOTIDE SEQUENCE [LARGE SCALE GENOMIC DNA]</scope>
    <source>
        <strain evidence="3 4">CAU 1492</strain>
    </source>
</reference>
<dbReference type="PANTHER" id="PTHR34580:SF3">
    <property type="entry name" value="PROTEIN PAFB"/>
    <property type="match status" value="1"/>
</dbReference>
<evidence type="ECO:0000259" key="2">
    <source>
        <dbReference type="Pfam" id="PF13280"/>
    </source>
</evidence>
<organism evidence="3 4">
    <name type="scientific">Arenibacterium halophilum</name>
    <dbReference type="NCBI Taxonomy" id="2583821"/>
    <lineage>
        <taxon>Bacteria</taxon>
        <taxon>Pseudomonadati</taxon>
        <taxon>Pseudomonadota</taxon>
        <taxon>Alphaproteobacteria</taxon>
        <taxon>Rhodobacterales</taxon>
        <taxon>Paracoccaceae</taxon>
        <taxon>Arenibacterium</taxon>
    </lineage>
</organism>
<evidence type="ECO:0000313" key="4">
    <source>
        <dbReference type="Proteomes" id="UP001191082"/>
    </source>
</evidence>
<dbReference type="Pfam" id="PF08279">
    <property type="entry name" value="HTH_11"/>
    <property type="match status" value="1"/>
</dbReference>
<sequence>MTRKSERLLDLHRRLAGGQTLRAEDLAQATGASLRTIYRDMEHLQRAGLPVQGQPGSGYRLAPEIALPPLSLSEEELGALNLGIAIVAETDDPELRAAALSLAEKIDAVMPEHGNQPGEAWATAHAAPRATRGFSHIPALRRAIRARQKLLIQTQDSAPRRVRPLRLEHWARLWVLTAWCEATEAFAQFRTDSLTRAEPLPELFVDEPGKRLSDFGAGS</sequence>
<dbReference type="RefSeq" id="WP_138862139.1">
    <property type="nucleotide sequence ID" value="NZ_VCPC01000001.1"/>
</dbReference>
<dbReference type="PANTHER" id="PTHR34580">
    <property type="match status" value="1"/>
</dbReference>
<gene>
    <name evidence="3" type="ORF">FGK64_02065</name>
</gene>
<feature type="domain" description="WYL" evidence="2">
    <location>
        <begin position="137"/>
        <end position="198"/>
    </location>
</feature>
<dbReference type="InterPro" id="IPR051534">
    <property type="entry name" value="CBASS_pafABC_assoc_protein"/>
</dbReference>
<feature type="domain" description="Helix-turn-helix type 11" evidence="1">
    <location>
        <begin position="7"/>
        <end position="60"/>
    </location>
</feature>
<dbReference type="Pfam" id="PF13280">
    <property type="entry name" value="WYL"/>
    <property type="match status" value="1"/>
</dbReference>
<evidence type="ECO:0000259" key="1">
    <source>
        <dbReference type="Pfam" id="PF08279"/>
    </source>
</evidence>
<dbReference type="InterPro" id="IPR026881">
    <property type="entry name" value="WYL_dom"/>
</dbReference>
<dbReference type="PROSITE" id="PS52050">
    <property type="entry name" value="WYL"/>
    <property type="match status" value="1"/>
</dbReference>
<dbReference type="InterPro" id="IPR036388">
    <property type="entry name" value="WH-like_DNA-bd_sf"/>
</dbReference>
<dbReference type="SUPFAM" id="SSF46785">
    <property type="entry name" value="Winged helix' DNA-binding domain"/>
    <property type="match status" value="1"/>
</dbReference>
<dbReference type="Proteomes" id="UP001191082">
    <property type="component" value="Unassembled WGS sequence"/>
</dbReference>